<sequence length="82" mass="9103">MNSLHASRPDVSAVGWGVTDSHLPLAEFSYNNSYHSTIGMPSFEMLYGRRCRNPGYGPEPCEKKSTYASSQMKQNYGIIPVS</sequence>
<protein>
    <submittedName>
        <fullName evidence="1">Uncharacterized protein</fullName>
    </submittedName>
</protein>
<comment type="caution">
    <text evidence="1">The sequence shown here is derived from an EMBL/GenBank/DDBJ whole genome shotgun (WGS) entry which is preliminary data.</text>
</comment>
<proteinExistence type="predicted"/>
<reference evidence="1 2" key="2">
    <citation type="journal article" date="2022" name="Mol. Ecol. Resour.">
        <title>The genomes of chicory, endive, great burdock and yacon provide insights into Asteraceae paleo-polyploidization history and plant inulin production.</title>
        <authorList>
            <person name="Fan W."/>
            <person name="Wang S."/>
            <person name="Wang H."/>
            <person name="Wang A."/>
            <person name="Jiang F."/>
            <person name="Liu H."/>
            <person name="Zhao H."/>
            <person name="Xu D."/>
            <person name="Zhang Y."/>
        </authorList>
    </citation>
    <scope>NUCLEOTIDE SEQUENCE [LARGE SCALE GENOMIC DNA]</scope>
    <source>
        <strain evidence="2">cv. Yunnan</strain>
        <tissue evidence="1">Leaves</tissue>
    </source>
</reference>
<dbReference type="EMBL" id="CM042034">
    <property type="protein sequence ID" value="KAI3762539.1"/>
    <property type="molecule type" value="Genomic_DNA"/>
</dbReference>
<accession>A0ACB9EUA4</accession>
<evidence type="ECO:0000313" key="2">
    <source>
        <dbReference type="Proteomes" id="UP001056120"/>
    </source>
</evidence>
<gene>
    <name evidence="1" type="ORF">L1987_52969</name>
</gene>
<dbReference type="Proteomes" id="UP001056120">
    <property type="component" value="Linkage Group LG17"/>
</dbReference>
<keyword evidence="2" id="KW-1185">Reference proteome</keyword>
<organism evidence="1 2">
    <name type="scientific">Smallanthus sonchifolius</name>
    <dbReference type="NCBI Taxonomy" id="185202"/>
    <lineage>
        <taxon>Eukaryota</taxon>
        <taxon>Viridiplantae</taxon>
        <taxon>Streptophyta</taxon>
        <taxon>Embryophyta</taxon>
        <taxon>Tracheophyta</taxon>
        <taxon>Spermatophyta</taxon>
        <taxon>Magnoliopsida</taxon>
        <taxon>eudicotyledons</taxon>
        <taxon>Gunneridae</taxon>
        <taxon>Pentapetalae</taxon>
        <taxon>asterids</taxon>
        <taxon>campanulids</taxon>
        <taxon>Asterales</taxon>
        <taxon>Asteraceae</taxon>
        <taxon>Asteroideae</taxon>
        <taxon>Heliantheae alliance</taxon>
        <taxon>Millerieae</taxon>
        <taxon>Smallanthus</taxon>
    </lineage>
</organism>
<name>A0ACB9EUA4_9ASTR</name>
<evidence type="ECO:0000313" key="1">
    <source>
        <dbReference type="EMBL" id="KAI3762539.1"/>
    </source>
</evidence>
<reference evidence="2" key="1">
    <citation type="journal article" date="2022" name="Mol. Ecol. Resour.">
        <title>The genomes of chicory, endive, great burdock and yacon provide insights into Asteraceae palaeo-polyploidization history and plant inulin production.</title>
        <authorList>
            <person name="Fan W."/>
            <person name="Wang S."/>
            <person name="Wang H."/>
            <person name="Wang A."/>
            <person name="Jiang F."/>
            <person name="Liu H."/>
            <person name="Zhao H."/>
            <person name="Xu D."/>
            <person name="Zhang Y."/>
        </authorList>
    </citation>
    <scope>NUCLEOTIDE SEQUENCE [LARGE SCALE GENOMIC DNA]</scope>
    <source>
        <strain evidence="2">cv. Yunnan</strain>
    </source>
</reference>